<evidence type="ECO:0000256" key="1">
    <source>
        <dbReference type="ARBA" id="ARBA00004726"/>
    </source>
</evidence>
<reference evidence="16 17" key="1">
    <citation type="journal article" date="2019" name="J Genomics">
        <title>The Draft Genome of a Hydrogen-producing Cyanobacterium, Arthrospira platensis NIES-46.</title>
        <authorList>
            <person name="Suzuki S."/>
            <person name="Yamaguchi H."/>
            <person name="Kawachi M."/>
        </authorList>
    </citation>
    <scope>NUCLEOTIDE SEQUENCE [LARGE SCALE GENOMIC DNA]</scope>
    <source>
        <strain evidence="16 17">NIES-46</strain>
    </source>
</reference>
<dbReference type="EC" id="2.7.1.26" evidence="14"/>
<evidence type="ECO:0000256" key="13">
    <source>
        <dbReference type="ARBA" id="ARBA00049494"/>
    </source>
</evidence>
<proteinExistence type="inferred from homology"/>
<dbReference type="NCBIfam" id="NF004162">
    <property type="entry name" value="PRK05627.1-5"/>
    <property type="match status" value="1"/>
</dbReference>
<comment type="pathway">
    <text evidence="2 14">Cofactor biosynthesis; FMN biosynthesis; FMN from riboflavin (ATP route): step 1/1.</text>
</comment>
<evidence type="ECO:0000313" key="17">
    <source>
        <dbReference type="Proteomes" id="UP000326169"/>
    </source>
</evidence>
<dbReference type="Pfam" id="PF06574">
    <property type="entry name" value="FAD_syn"/>
    <property type="match status" value="2"/>
</dbReference>
<comment type="catalytic activity">
    <reaction evidence="12 14">
        <text>riboflavin + ATP = FMN + ADP + H(+)</text>
        <dbReference type="Rhea" id="RHEA:14357"/>
        <dbReference type="ChEBI" id="CHEBI:15378"/>
        <dbReference type="ChEBI" id="CHEBI:30616"/>
        <dbReference type="ChEBI" id="CHEBI:57986"/>
        <dbReference type="ChEBI" id="CHEBI:58210"/>
        <dbReference type="ChEBI" id="CHEBI:456216"/>
        <dbReference type="EC" id="2.7.1.26"/>
    </reaction>
</comment>
<evidence type="ECO:0000256" key="9">
    <source>
        <dbReference type="ARBA" id="ARBA00022827"/>
    </source>
</evidence>
<name>A0A5M3T7L7_LIMPL</name>
<evidence type="ECO:0000256" key="8">
    <source>
        <dbReference type="ARBA" id="ARBA00022777"/>
    </source>
</evidence>
<dbReference type="CDD" id="cd02064">
    <property type="entry name" value="FAD_synthetase_N"/>
    <property type="match status" value="1"/>
</dbReference>
<dbReference type="SUPFAM" id="SSF52374">
    <property type="entry name" value="Nucleotidylyl transferase"/>
    <property type="match status" value="1"/>
</dbReference>
<dbReference type="GeneID" id="301682758"/>
<dbReference type="InterPro" id="IPR014729">
    <property type="entry name" value="Rossmann-like_a/b/a_fold"/>
</dbReference>
<evidence type="ECO:0000256" key="3">
    <source>
        <dbReference type="ARBA" id="ARBA00022630"/>
    </source>
</evidence>
<evidence type="ECO:0000313" key="16">
    <source>
        <dbReference type="EMBL" id="GCE93851.1"/>
    </source>
</evidence>
<dbReference type="PIRSF" id="PIRSF004491">
    <property type="entry name" value="FAD_Synth"/>
    <property type="match status" value="1"/>
</dbReference>
<comment type="pathway">
    <text evidence="1 14">Cofactor biosynthesis; FAD biosynthesis; FAD from FMN: step 1/1.</text>
</comment>
<keyword evidence="10 14" id="KW-0067">ATP-binding</keyword>
<dbReference type="NCBIfam" id="TIGR00083">
    <property type="entry name" value="ribF"/>
    <property type="match status" value="1"/>
</dbReference>
<evidence type="ECO:0000256" key="14">
    <source>
        <dbReference type="PIRNR" id="PIRNR004491"/>
    </source>
</evidence>
<dbReference type="Gene3D" id="2.40.30.30">
    <property type="entry name" value="Riboflavin kinase-like"/>
    <property type="match status" value="1"/>
</dbReference>
<comment type="caution">
    <text evidence="16">The sequence shown here is derived from an EMBL/GenBank/DDBJ whole genome shotgun (WGS) entry which is preliminary data.</text>
</comment>
<dbReference type="SMART" id="SM00904">
    <property type="entry name" value="Flavokinase"/>
    <property type="match status" value="1"/>
</dbReference>
<dbReference type="InterPro" id="IPR023465">
    <property type="entry name" value="Riboflavin_kinase_dom_sf"/>
</dbReference>
<evidence type="ECO:0000256" key="12">
    <source>
        <dbReference type="ARBA" id="ARBA00047880"/>
    </source>
</evidence>
<dbReference type="Proteomes" id="UP000326169">
    <property type="component" value="Unassembled WGS sequence"/>
</dbReference>
<keyword evidence="6 14" id="KW-0548">Nucleotidyltransferase</keyword>
<dbReference type="EC" id="2.7.7.2" evidence="14"/>
<evidence type="ECO:0000259" key="15">
    <source>
        <dbReference type="SMART" id="SM00904"/>
    </source>
</evidence>
<evidence type="ECO:0000256" key="5">
    <source>
        <dbReference type="ARBA" id="ARBA00022679"/>
    </source>
</evidence>
<keyword evidence="3 14" id="KW-0285">Flavoprotein</keyword>
<gene>
    <name evidence="16" type="primary">ribF</name>
    <name evidence="16" type="ORF">NIES46_19030</name>
</gene>
<dbReference type="InterPro" id="IPR023468">
    <property type="entry name" value="Riboflavin_kinase"/>
</dbReference>
<dbReference type="PANTHER" id="PTHR22749">
    <property type="entry name" value="RIBOFLAVIN KINASE/FMN ADENYLYLTRANSFERASE"/>
    <property type="match status" value="1"/>
</dbReference>
<feature type="domain" description="Riboflavin kinase" evidence="15">
    <location>
        <begin position="200"/>
        <end position="331"/>
    </location>
</feature>
<keyword evidence="17" id="KW-1185">Reference proteome</keyword>
<dbReference type="Pfam" id="PF01687">
    <property type="entry name" value="Flavokinase"/>
    <property type="match status" value="1"/>
</dbReference>
<dbReference type="Gene3D" id="3.40.50.620">
    <property type="entry name" value="HUPs"/>
    <property type="match status" value="1"/>
</dbReference>
<evidence type="ECO:0000256" key="2">
    <source>
        <dbReference type="ARBA" id="ARBA00005201"/>
    </source>
</evidence>
<evidence type="ECO:0000256" key="11">
    <source>
        <dbReference type="ARBA" id="ARBA00023268"/>
    </source>
</evidence>
<evidence type="ECO:0000256" key="7">
    <source>
        <dbReference type="ARBA" id="ARBA00022741"/>
    </source>
</evidence>
<evidence type="ECO:0000256" key="6">
    <source>
        <dbReference type="ARBA" id="ARBA00022695"/>
    </source>
</evidence>
<organism evidence="16 17">
    <name type="scientific">Limnospira platensis NIES-46</name>
    <dbReference type="NCBI Taxonomy" id="1236695"/>
    <lineage>
        <taxon>Bacteria</taxon>
        <taxon>Bacillati</taxon>
        <taxon>Cyanobacteriota</taxon>
        <taxon>Cyanophyceae</taxon>
        <taxon>Oscillatoriophycideae</taxon>
        <taxon>Oscillatoriales</taxon>
        <taxon>Sirenicapillariaceae</taxon>
        <taxon>Limnospira</taxon>
    </lineage>
</organism>
<dbReference type="InterPro" id="IPR015865">
    <property type="entry name" value="Riboflavin_kinase_bac/euk"/>
</dbReference>
<dbReference type="PANTHER" id="PTHR22749:SF6">
    <property type="entry name" value="RIBOFLAVIN KINASE"/>
    <property type="match status" value="1"/>
</dbReference>
<accession>A0A5M3T7L7</accession>
<comment type="catalytic activity">
    <reaction evidence="13 14">
        <text>FMN + ATP + H(+) = FAD + diphosphate</text>
        <dbReference type="Rhea" id="RHEA:17237"/>
        <dbReference type="ChEBI" id="CHEBI:15378"/>
        <dbReference type="ChEBI" id="CHEBI:30616"/>
        <dbReference type="ChEBI" id="CHEBI:33019"/>
        <dbReference type="ChEBI" id="CHEBI:57692"/>
        <dbReference type="ChEBI" id="CHEBI:58210"/>
        <dbReference type="EC" id="2.7.7.2"/>
    </reaction>
</comment>
<keyword evidence="7 14" id="KW-0547">Nucleotide-binding</keyword>
<sequence length="340" mass="37720">MWITSSKDTVLTPTAVALGNFDGFHRGHQQVVRPILNPNEVAVDSQKVGFIKTDEKTPPVAISGYGTVVTFNPHPQEFFTGQTKKLLTPLPEKIDILRRFGVQQLVLLPFDKDLASLTPAQFVEQILVEYLQATRVSVGFDFRFGRHRMGSTEDLKAIASQYGIDVEIVSRFKSAYGDRISSSIIRESLTEGHLNRANQLLGRAYTLVGQVVQGQQLGRTLGFPTANLQLPPDKFLPQYGVYAVLVTGFAFGEQTTIAPQLGVMNIGCRPTVAGDNPTVEVHLLDWHGDLYGQSLTVSLEGFLRPEQKFASLEQLKAQIQRDCTHARTYLQARKNLPLLD</sequence>
<evidence type="ECO:0000256" key="10">
    <source>
        <dbReference type="ARBA" id="ARBA00022840"/>
    </source>
</evidence>
<dbReference type="RefSeq" id="WP_006619341.1">
    <property type="nucleotide sequence ID" value="NZ_BIMW01000080.1"/>
</dbReference>
<evidence type="ECO:0000256" key="4">
    <source>
        <dbReference type="ARBA" id="ARBA00022643"/>
    </source>
</evidence>
<protein>
    <recommendedName>
        <fullName evidence="14">Riboflavin biosynthesis protein</fullName>
    </recommendedName>
    <domain>
        <recommendedName>
            <fullName evidence="14">Riboflavin kinase</fullName>
            <ecNumber evidence="14">2.7.1.26</ecNumber>
        </recommendedName>
        <alternativeName>
            <fullName evidence="14">Flavokinase</fullName>
        </alternativeName>
    </domain>
    <domain>
        <recommendedName>
            <fullName evidence="14">FMN adenylyltransferase</fullName>
            <ecNumber evidence="14">2.7.7.2</ecNumber>
        </recommendedName>
        <alternativeName>
            <fullName evidence="14">FAD pyrophosphorylase</fullName>
        </alternativeName>
        <alternativeName>
            <fullName evidence="14">FAD synthase</fullName>
        </alternativeName>
    </domain>
</protein>
<dbReference type="EMBL" id="BIMW01000080">
    <property type="protein sequence ID" value="GCE93851.1"/>
    <property type="molecule type" value="Genomic_DNA"/>
</dbReference>
<keyword evidence="11" id="KW-0511">Multifunctional enzyme</keyword>
<comment type="similarity">
    <text evidence="14">Belongs to the ribF family.</text>
</comment>
<dbReference type="InterPro" id="IPR015864">
    <property type="entry name" value="FAD_synthase"/>
</dbReference>
<keyword evidence="9 14" id="KW-0274">FAD</keyword>
<dbReference type="SUPFAM" id="SSF82114">
    <property type="entry name" value="Riboflavin kinase-like"/>
    <property type="match status" value="1"/>
</dbReference>
<dbReference type="InterPro" id="IPR002606">
    <property type="entry name" value="Riboflavin_kinase_bac"/>
</dbReference>
<keyword evidence="8 14" id="KW-0418">Kinase</keyword>
<keyword evidence="5 14" id="KW-0808">Transferase</keyword>
<keyword evidence="4 14" id="KW-0288">FMN</keyword>
<dbReference type="NCBIfam" id="NF004160">
    <property type="entry name" value="PRK05627.1-3"/>
    <property type="match status" value="1"/>
</dbReference>